<dbReference type="SUPFAM" id="SSF52172">
    <property type="entry name" value="CheY-like"/>
    <property type="match status" value="1"/>
</dbReference>
<feature type="region of interest" description="Disordered" evidence="6">
    <location>
        <begin position="148"/>
        <end position="175"/>
    </location>
</feature>
<evidence type="ECO:0000256" key="6">
    <source>
        <dbReference type="SAM" id="MobiDB-lite"/>
    </source>
</evidence>
<keyword evidence="2" id="KW-0805">Transcription regulation</keyword>
<protein>
    <submittedName>
        <fullName evidence="9">Response regulator transcription factor</fullName>
    </submittedName>
</protein>
<dbReference type="PROSITE" id="PS00622">
    <property type="entry name" value="HTH_LUXR_1"/>
    <property type="match status" value="1"/>
</dbReference>
<gene>
    <name evidence="9" type="ORF">JD276_02010</name>
</gene>
<dbReference type="Pfam" id="PF00072">
    <property type="entry name" value="Response_reg"/>
    <property type="match status" value="1"/>
</dbReference>
<dbReference type="InterPro" id="IPR016032">
    <property type="entry name" value="Sig_transdc_resp-reg_C-effctor"/>
</dbReference>
<dbReference type="PROSITE" id="PS50043">
    <property type="entry name" value="HTH_LUXR_2"/>
    <property type="match status" value="1"/>
</dbReference>
<dbReference type="GO" id="GO:0006355">
    <property type="term" value="P:regulation of DNA-templated transcription"/>
    <property type="evidence" value="ECO:0007669"/>
    <property type="project" value="InterPro"/>
</dbReference>
<dbReference type="PROSITE" id="PS50110">
    <property type="entry name" value="RESPONSE_REGULATORY"/>
    <property type="match status" value="1"/>
</dbReference>
<dbReference type="InterPro" id="IPR011006">
    <property type="entry name" value="CheY-like_superfamily"/>
</dbReference>
<dbReference type="SUPFAM" id="SSF46894">
    <property type="entry name" value="C-terminal effector domain of the bipartite response regulators"/>
    <property type="match status" value="1"/>
</dbReference>
<evidence type="ECO:0000256" key="5">
    <source>
        <dbReference type="PROSITE-ProRule" id="PRU00169"/>
    </source>
</evidence>
<feature type="domain" description="Response regulatory" evidence="8">
    <location>
        <begin position="2"/>
        <end position="118"/>
    </location>
</feature>
<organism evidence="9 10">
    <name type="scientific">Leucobacter chromiisoli</name>
    <dbReference type="NCBI Taxonomy" id="2796471"/>
    <lineage>
        <taxon>Bacteria</taxon>
        <taxon>Bacillati</taxon>
        <taxon>Actinomycetota</taxon>
        <taxon>Actinomycetes</taxon>
        <taxon>Micrococcales</taxon>
        <taxon>Microbacteriaceae</taxon>
        <taxon>Leucobacter</taxon>
    </lineage>
</organism>
<dbReference type="InterPro" id="IPR000792">
    <property type="entry name" value="Tscrpt_reg_LuxR_C"/>
</dbReference>
<dbReference type="InterPro" id="IPR058245">
    <property type="entry name" value="NreC/VraR/RcsB-like_REC"/>
</dbReference>
<dbReference type="InterPro" id="IPR039420">
    <property type="entry name" value="WalR-like"/>
</dbReference>
<evidence type="ECO:0000256" key="4">
    <source>
        <dbReference type="ARBA" id="ARBA00023163"/>
    </source>
</evidence>
<dbReference type="CDD" id="cd06170">
    <property type="entry name" value="LuxR_C_like"/>
    <property type="match status" value="1"/>
</dbReference>
<evidence type="ECO:0000259" key="7">
    <source>
        <dbReference type="PROSITE" id="PS50043"/>
    </source>
</evidence>
<evidence type="ECO:0000259" key="8">
    <source>
        <dbReference type="PROSITE" id="PS50110"/>
    </source>
</evidence>
<dbReference type="Gene3D" id="3.40.50.2300">
    <property type="match status" value="1"/>
</dbReference>
<keyword evidence="3" id="KW-0238">DNA-binding</keyword>
<dbReference type="CDD" id="cd17535">
    <property type="entry name" value="REC_NarL-like"/>
    <property type="match status" value="1"/>
</dbReference>
<keyword evidence="1 5" id="KW-0597">Phosphoprotein</keyword>
<evidence type="ECO:0000256" key="3">
    <source>
        <dbReference type="ARBA" id="ARBA00023125"/>
    </source>
</evidence>
<keyword evidence="10" id="KW-1185">Reference proteome</keyword>
<accession>A0A934Q3J3</accession>
<dbReference type="PANTHER" id="PTHR43214:SF24">
    <property type="entry name" value="TRANSCRIPTIONAL REGULATORY PROTEIN NARL-RELATED"/>
    <property type="match status" value="1"/>
</dbReference>
<keyword evidence="4" id="KW-0804">Transcription</keyword>
<reference evidence="9" key="1">
    <citation type="submission" date="2020-12" db="EMBL/GenBank/DDBJ databases">
        <title>Leucobacter sp. CAS1, isolated from Chromium sludge.</title>
        <authorList>
            <person name="Xu Z."/>
        </authorList>
    </citation>
    <scope>NUCLEOTIDE SEQUENCE</scope>
    <source>
        <strain evidence="9">CSA1</strain>
    </source>
</reference>
<evidence type="ECO:0000313" key="10">
    <source>
        <dbReference type="Proteomes" id="UP000608530"/>
    </source>
</evidence>
<feature type="modified residue" description="4-aspartylphosphate" evidence="5">
    <location>
        <position position="53"/>
    </location>
</feature>
<proteinExistence type="predicted"/>
<dbReference type="Proteomes" id="UP000608530">
    <property type="component" value="Unassembled WGS sequence"/>
</dbReference>
<sequence length="242" mass="25985">MRVVVVDDQPLARAGHALILDSADGIEVVGEAGTGEDAVELVLREQPDVVLMDVRMPGFGGIEATRRIVAGRSAARVIVLTTFDLDEYAFGSLRAGASGFLLKSARPEALVEAVRTVHSGEAVVAPRLTSRLIDRFLHADDDRADDDRAGRTGRILRADDERPVRGAGAPAAASPLDRLSPRERDVFAAIVRGLTNGEIGAELHLAPSTVKSHVNAIFAKLHLRDRVHAVILGHELGRPRRD</sequence>
<dbReference type="PRINTS" id="PR00038">
    <property type="entry name" value="HTHLUXR"/>
</dbReference>
<evidence type="ECO:0000313" key="9">
    <source>
        <dbReference type="EMBL" id="MBK0417810.1"/>
    </source>
</evidence>
<dbReference type="GO" id="GO:0000160">
    <property type="term" value="P:phosphorelay signal transduction system"/>
    <property type="evidence" value="ECO:0007669"/>
    <property type="project" value="InterPro"/>
</dbReference>
<comment type="caution">
    <text evidence="9">The sequence shown here is derived from an EMBL/GenBank/DDBJ whole genome shotgun (WGS) entry which is preliminary data.</text>
</comment>
<dbReference type="EMBL" id="JAEHOH010000001">
    <property type="protein sequence ID" value="MBK0417810.1"/>
    <property type="molecule type" value="Genomic_DNA"/>
</dbReference>
<dbReference type="InterPro" id="IPR001789">
    <property type="entry name" value="Sig_transdc_resp-reg_receiver"/>
</dbReference>
<name>A0A934Q3J3_9MICO</name>
<evidence type="ECO:0000256" key="2">
    <source>
        <dbReference type="ARBA" id="ARBA00023015"/>
    </source>
</evidence>
<dbReference type="AlphaFoldDB" id="A0A934Q3J3"/>
<dbReference type="PANTHER" id="PTHR43214">
    <property type="entry name" value="TWO-COMPONENT RESPONSE REGULATOR"/>
    <property type="match status" value="1"/>
</dbReference>
<feature type="domain" description="HTH luxR-type" evidence="7">
    <location>
        <begin position="172"/>
        <end position="237"/>
    </location>
</feature>
<evidence type="ECO:0000256" key="1">
    <source>
        <dbReference type="ARBA" id="ARBA00022553"/>
    </source>
</evidence>
<dbReference type="GO" id="GO:0003677">
    <property type="term" value="F:DNA binding"/>
    <property type="evidence" value="ECO:0007669"/>
    <property type="project" value="UniProtKB-KW"/>
</dbReference>
<dbReference type="SMART" id="SM00421">
    <property type="entry name" value="HTH_LUXR"/>
    <property type="match status" value="1"/>
</dbReference>
<dbReference type="Pfam" id="PF00196">
    <property type="entry name" value="GerE"/>
    <property type="match status" value="1"/>
</dbReference>
<dbReference type="SMART" id="SM00448">
    <property type="entry name" value="REC"/>
    <property type="match status" value="1"/>
</dbReference>
<feature type="compositionally biased region" description="Basic and acidic residues" evidence="6">
    <location>
        <begin position="148"/>
        <end position="164"/>
    </location>
</feature>